<dbReference type="InterPro" id="IPR002589">
    <property type="entry name" value="Macro_dom"/>
</dbReference>
<feature type="compositionally biased region" description="Acidic residues" evidence="6">
    <location>
        <begin position="192"/>
        <end position="209"/>
    </location>
</feature>
<keyword evidence="2" id="KW-0328">Glycosyltransferase</keyword>
<feature type="compositionally biased region" description="Low complexity" evidence="6">
    <location>
        <begin position="148"/>
        <end position="160"/>
    </location>
</feature>
<dbReference type="OrthoDB" id="6161426at2759"/>
<dbReference type="GO" id="GO:0016757">
    <property type="term" value="F:glycosyltransferase activity"/>
    <property type="evidence" value="ECO:0007669"/>
    <property type="project" value="UniProtKB-KW"/>
</dbReference>
<evidence type="ECO:0000256" key="5">
    <source>
        <dbReference type="ARBA" id="ARBA00023242"/>
    </source>
</evidence>
<keyword evidence="4" id="KW-0520">NAD</keyword>
<keyword evidence="5" id="KW-0539">Nucleus</keyword>
<dbReference type="RefSeq" id="XP_022091702.1">
    <property type="nucleotide sequence ID" value="XM_022236010.1"/>
</dbReference>
<evidence type="ECO:0000256" key="6">
    <source>
        <dbReference type="SAM" id="MobiDB-lite"/>
    </source>
</evidence>
<dbReference type="Gene3D" id="3.40.220.10">
    <property type="entry name" value="Leucine Aminopeptidase, subunit E, domain 1"/>
    <property type="match status" value="1"/>
</dbReference>
<evidence type="ECO:0000256" key="3">
    <source>
        <dbReference type="ARBA" id="ARBA00022679"/>
    </source>
</evidence>
<dbReference type="SUPFAM" id="SSF52949">
    <property type="entry name" value="Macro domain-like"/>
    <property type="match status" value="1"/>
</dbReference>
<dbReference type="KEGG" id="aplc:110979878"/>
<dbReference type="GO" id="GO:0003714">
    <property type="term" value="F:transcription corepressor activity"/>
    <property type="evidence" value="ECO:0007669"/>
    <property type="project" value="TreeGrafter"/>
</dbReference>
<evidence type="ECO:0000256" key="4">
    <source>
        <dbReference type="ARBA" id="ARBA00023027"/>
    </source>
</evidence>
<keyword evidence="8" id="KW-1185">Reference proteome</keyword>
<organism evidence="8 9">
    <name type="scientific">Acanthaster planci</name>
    <name type="common">Crown-of-thorns starfish</name>
    <dbReference type="NCBI Taxonomy" id="133434"/>
    <lineage>
        <taxon>Eukaryota</taxon>
        <taxon>Metazoa</taxon>
        <taxon>Echinodermata</taxon>
        <taxon>Eleutherozoa</taxon>
        <taxon>Asterozoa</taxon>
        <taxon>Asteroidea</taxon>
        <taxon>Valvatacea</taxon>
        <taxon>Valvatida</taxon>
        <taxon>Acanthasteridae</taxon>
        <taxon>Acanthaster</taxon>
    </lineage>
</organism>
<evidence type="ECO:0000256" key="1">
    <source>
        <dbReference type="ARBA" id="ARBA00004123"/>
    </source>
</evidence>
<dbReference type="GO" id="GO:0005634">
    <property type="term" value="C:nucleus"/>
    <property type="evidence" value="ECO:0007669"/>
    <property type="project" value="UniProtKB-SubCell"/>
</dbReference>
<dbReference type="OMA" id="PKDVCAD"/>
<name>A0A8B7YGI8_ACAPL</name>
<reference evidence="9" key="1">
    <citation type="submission" date="2025-08" db="UniProtKB">
        <authorList>
            <consortium name="RefSeq"/>
        </authorList>
    </citation>
    <scope>IDENTIFICATION</scope>
</reference>
<dbReference type="PROSITE" id="PS51154">
    <property type="entry name" value="MACRO"/>
    <property type="match status" value="1"/>
</dbReference>
<evidence type="ECO:0000313" key="9">
    <source>
        <dbReference type="RefSeq" id="XP_022091702.1"/>
    </source>
</evidence>
<feature type="compositionally biased region" description="Acidic residues" evidence="6">
    <location>
        <begin position="218"/>
        <end position="240"/>
    </location>
</feature>
<feature type="region of interest" description="Disordered" evidence="6">
    <location>
        <begin position="1273"/>
        <end position="1293"/>
    </location>
</feature>
<comment type="subcellular location">
    <subcellularLocation>
        <location evidence="1">Nucleus</location>
    </subcellularLocation>
</comment>
<proteinExistence type="predicted"/>
<dbReference type="InterPro" id="IPR052056">
    <property type="entry name" value="Mono-ARTD/PARP"/>
</dbReference>
<dbReference type="InterPro" id="IPR012677">
    <property type="entry name" value="Nucleotide-bd_a/b_plait_sf"/>
</dbReference>
<dbReference type="GO" id="GO:0005737">
    <property type="term" value="C:cytoplasm"/>
    <property type="evidence" value="ECO:0007669"/>
    <property type="project" value="TreeGrafter"/>
</dbReference>
<dbReference type="PANTHER" id="PTHR14453">
    <property type="entry name" value="PARP/ZINC FINGER CCCH TYPE DOMAIN CONTAINING PROTEIN"/>
    <property type="match status" value="1"/>
</dbReference>
<dbReference type="Gene3D" id="3.30.70.330">
    <property type="match status" value="5"/>
</dbReference>
<evidence type="ECO:0000259" key="7">
    <source>
        <dbReference type="PROSITE" id="PS51154"/>
    </source>
</evidence>
<dbReference type="Proteomes" id="UP000694845">
    <property type="component" value="Unplaced"/>
</dbReference>
<feature type="compositionally biased region" description="Polar residues" evidence="6">
    <location>
        <begin position="171"/>
        <end position="181"/>
    </location>
</feature>
<evidence type="ECO:0000313" key="8">
    <source>
        <dbReference type="Proteomes" id="UP000694845"/>
    </source>
</evidence>
<dbReference type="GO" id="GO:0010629">
    <property type="term" value="P:negative regulation of gene expression"/>
    <property type="evidence" value="ECO:0007669"/>
    <property type="project" value="TreeGrafter"/>
</dbReference>
<sequence length="1500" mass="165388">MEHPQDLSQATIRVRLPPKHYQSKGPRLKEQIWKYFQQVEVSGGCGVEDVNIIFQDGGGLWMTVKFLEPSGVQQVLANQCHELEIDGDEASLEVHAHQLSGGQSLQGSALGSSTVESYLESFKQNINQCPLLSEISAPGQSSPSFGRDQPSLSSDSSDTASEVKEEASLESCDTGSNQICESNEPLHRGESESDDDGEWSEEESSDDENSASPHPQLDDEDQLSTSSGDDESADLEEDELVIEVTGFKPATSDDMLRLYFENPRKSGGGDVKIWERNTKDATITVTFEDPSVISKVIARQHKVGGATLSVRQVVKKKPRPRPVKKRCLLLRGIPDGCSLDLVTVFLENRCCTDDFKIQYGEMPGTALCTFNEDIPDLEEIIDRISSKKLKGVFVTAERLYESDCILLQGFATNVSEDLIELYFDCRSKSGGGGVREVELGPRAGQAVIYFEDWGVVGSVLSRGPHKIGGSEVSVEEYHECLGRLSPSDTPTSHLSKPITGQPWRQSLGDTLSQSPHRVLPKTYQPFTTESLPLEESEHEEQFVEVTGFKPSSAEMLKMHFENPRRSGGGNIKTWEHDPKTRTIRLTYQDPSIVSKVIGKQHKVGGATLSVRQVVKKKPRPRPVKKRCLLLRGIPDGCTSELVKMFVENRCGTDDFKIQYGEMPGTALCTFNEDIPDLQRAIERVSSKNLLGIQVTAEKVQESNCILVQGFSPKASAAMMELYFDNKKKSGGKGVREVQQGPTAAQAFVYFEDWEAVGDVLSKKGPHKVGGVKLSVEEYNECLGRISPLDVPTPHIPKPFTVQVPQPVMEFIFGQKGQHTRKTLVQKLSDVKATLKWPYSDDKTVARLEPLPEDGQRQSSWLKWPEIAAEVLADFLKKLKSTGIPVPPPLWKDTIAKIDQLDIEGCTLEPDSSGHVIHLVGQQQNVDKGVNGIDLIIKELIKKAKFEAQQTKQEINLTGEKFQTFVICSIKDKIEDAFPNLNITVTPLQDNTRLIFEGTRKNVEGAELLMRREMDSLERVEFKASKKVQFVQKFSDKIQEILGSRGIRAACKGSDDGKIIISGATREDAIQAKAFIDQEIEETGISIKNQGELAVLKSQAGRDILDEINQKKLAVVNINQPEDKLELAGFKTNLEEMKQRILAFLTANVVSNEFIHLSKRKMDVILKHHGYLINSLEEQHEHNHVKITHESGNRIGFLLEGNEDGLTIARRFVKSLADGIEDRSSPSSSGSDENDLSMQDVGIKVAEESPVPVKPRKKVFPLKTSPYKGAKEEITRMSSTDETDSDSTVPRSLGPLQRGVRRAFAALQASRQSICFVTGEGMKISVCEGDITKQPVQAVVNPTDPALGNRGGVSKALVSAAGTPLQKYCLEMIHNRDDKALNVAECLLTPGFNLNCLIIHTVGPIKRGPNYSSELHDTFLNCLLKAEENEVRSLAIPLIGSGSAGSPKDVCADSLVSALLDFSHQSSKNLREVMLVNIDQPSSVAITQALQRGGLRATSMP</sequence>
<dbReference type="Pfam" id="PF23085">
    <property type="entry name" value="RRM_PARP14_3"/>
    <property type="match status" value="4"/>
</dbReference>
<feature type="domain" description="Macro" evidence="7">
    <location>
        <begin position="1310"/>
        <end position="1493"/>
    </location>
</feature>
<dbReference type="SMART" id="SM00506">
    <property type="entry name" value="A1pp"/>
    <property type="match status" value="1"/>
</dbReference>
<dbReference type="Pfam" id="PF01661">
    <property type="entry name" value="Macro"/>
    <property type="match status" value="1"/>
</dbReference>
<evidence type="ECO:0000256" key="2">
    <source>
        <dbReference type="ARBA" id="ARBA00022676"/>
    </source>
</evidence>
<dbReference type="GO" id="GO:0003723">
    <property type="term" value="F:RNA binding"/>
    <property type="evidence" value="ECO:0007669"/>
    <property type="project" value="InterPro"/>
</dbReference>
<feature type="region of interest" description="Disordered" evidence="6">
    <location>
        <begin position="134"/>
        <end position="240"/>
    </location>
</feature>
<protein>
    <submittedName>
        <fullName evidence="9">Uncharacterized protein LOC110979878</fullName>
    </submittedName>
</protein>
<dbReference type="CDD" id="cd12547">
    <property type="entry name" value="RRM1_2_PAR10"/>
    <property type="match status" value="3"/>
</dbReference>
<dbReference type="InterPro" id="IPR034464">
    <property type="entry name" value="PAR10_RRM1_2"/>
</dbReference>
<dbReference type="PANTHER" id="PTHR14453:SF67">
    <property type="entry name" value="POLY [ADP-RIBOSE] POLYMERASE"/>
    <property type="match status" value="1"/>
</dbReference>
<dbReference type="InterPro" id="IPR043472">
    <property type="entry name" value="Macro_dom-like"/>
</dbReference>
<dbReference type="GeneID" id="110979878"/>
<dbReference type="InterPro" id="IPR000504">
    <property type="entry name" value="RRM_dom"/>
</dbReference>
<accession>A0A8B7YGI8</accession>
<dbReference type="SMART" id="SM00360">
    <property type="entry name" value="RRM"/>
    <property type="match status" value="4"/>
</dbReference>
<keyword evidence="3" id="KW-0808">Transferase</keyword>
<gene>
    <name evidence="9" type="primary">LOC110979878</name>
</gene>